<dbReference type="AlphaFoldDB" id="A0A978V1T4"/>
<gene>
    <name evidence="2" type="ORF">FEM48_Zijuj07G0020200</name>
</gene>
<dbReference type="Pfam" id="PF21530">
    <property type="entry name" value="Pif1_2B_dom"/>
    <property type="match status" value="1"/>
</dbReference>
<sequence length="82" mass="9502">MDSVDVGEIRVILLRNINPSEGLCNGTRLIYHRFDQNVIDAEISVGEYLGKRVFLPRIPFMLIKNSKDGTMYKNSKYYAFTR</sequence>
<feature type="domain" description="DNA helicase Pif1-like 2B" evidence="1">
    <location>
        <begin position="10"/>
        <end position="30"/>
    </location>
</feature>
<protein>
    <recommendedName>
        <fullName evidence="1">DNA helicase Pif1-like 2B domain-containing protein</fullName>
    </recommendedName>
</protein>
<dbReference type="InterPro" id="IPR049163">
    <property type="entry name" value="Pif1-like_2B_dom"/>
</dbReference>
<comment type="caution">
    <text evidence="2">The sequence shown here is derived from an EMBL/GenBank/DDBJ whole genome shotgun (WGS) entry which is preliminary data.</text>
</comment>
<dbReference type="EMBL" id="JAEACU010000007">
    <property type="protein sequence ID" value="KAH7521317.1"/>
    <property type="molecule type" value="Genomic_DNA"/>
</dbReference>
<dbReference type="GO" id="GO:0005657">
    <property type="term" value="C:replication fork"/>
    <property type="evidence" value="ECO:0007669"/>
    <property type="project" value="TreeGrafter"/>
</dbReference>
<reference evidence="2" key="1">
    <citation type="journal article" date="2021" name="Front. Plant Sci.">
        <title>Chromosome-Scale Genome Assembly for Chinese Sour Jujube and Insights Into Its Genome Evolution and Domestication Signature.</title>
        <authorList>
            <person name="Shen L.-Y."/>
            <person name="Luo H."/>
            <person name="Wang X.-L."/>
            <person name="Wang X.-M."/>
            <person name="Qiu X.-J."/>
            <person name="Liu H."/>
            <person name="Zhou S.-S."/>
            <person name="Jia K.-H."/>
            <person name="Nie S."/>
            <person name="Bao Y.-T."/>
            <person name="Zhang R.-G."/>
            <person name="Yun Q.-Z."/>
            <person name="Chai Y.-H."/>
            <person name="Lu J.-Y."/>
            <person name="Li Y."/>
            <person name="Zhao S.-W."/>
            <person name="Mao J.-F."/>
            <person name="Jia S.-G."/>
            <person name="Mao Y.-M."/>
        </authorList>
    </citation>
    <scope>NUCLEOTIDE SEQUENCE</scope>
    <source>
        <strain evidence="2">AT0</strain>
        <tissue evidence="2">Leaf</tissue>
    </source>
</reference>
<evidence type="ECO:0000259" key="1">
    <source>
        <dbReference type="Pfam" id="PF21530"/>
    </source>
</evidence>
<dbReference type="GO" id="GO:0006260">
    <property type="term" value="P:DNA replication"/>
    <property type="evidence" value="ECO:0007669"/>
    <property type="project" value="TreeGrafter"/>
</dbReference>
<evidence type="ECO:0000313" key="2">
    <source>
        <dbReference type="EMBL" id="KAH7521317.1"/>
    </source>
</evidence>
<dbReference type="PANTHER" id="PTHR23274:SF51">
    <property type="entry name" value="OS03G0423850 PROTEIN"/>
    <property type="match status" value="1"/>
</dbReference>
<proteinExistence type="predicted"/>
<accession>A0A978V1T4</accession>
<dbReference type="Proteomes" id="UP000813462">
    <property type="component" value="Unassembled WGS sequence"/>
</dbReference>
<evidence type="ECO:0000313" key="3">
    <source>
        <dbReference type="Proteomes" id="UP000813462"/>
    </source>
</evidence>
<dbReference type="PANTHER" id="PTHR23274">
    <property type="entry name" value="DNA HELICASE-RELATED"/>
    <property type="match status" value="1"/>
</dbReference>
<name>A0A978V1T4_ZIZJJ</name>
<organism evidence="2 3">
    <name type="scientific">Ziziphus jujuba var. spinosa</name>
    <dbReference type="NCBI Taxonomy" id="714518"/>
    <lineage>
        <taxon>Eukaryota</taxon>
        <taxon>Viridiplantae</taxon>
        <taxon>Streptophyta</taxon>
        <taxon>Embryophyta</taxon>
        <taxon>Tracheophyta</taxon>
        <taxon>Spermatophyta</taxon>
        <taxon>Magnoliopsida</taxon>
        <taxon>eudicotyledons</taxon>
        <taxon>Gunneridae</taxon>
        <taxon>Pentapetalae</taxon>
        <taxon>rosids</taxon>
        <taxon>fabids</taxon>
        <taxon>Rosales</taxon>
        <taxon>Rhamnaceae</taxon>
        <taxon>Paliureae</taxon>
        <taxon>Ziziphus</taxon>
    </lineage>
</organism>